<accession>A0A2Z4PVJ8</accession>
<feature type="transmembrane region" description="Helical" evidence="3">
    <location>
        <begin position="20"/>
        <end position="38"/>
    </location>
</feature>
<protein>
    <recommendedName>
        <fullName evidence="2">diguanylate cyclase</fullName>
        <ecNumber evidence="2">2.7.7.65</ecNumber>
    </recommendedName>
</protein>
<dbReference type="SMART" id="SM00267">
    <property type="entry name" value="GGDEF"/>
    <property type="match status" value="1"/>
</dbReference>
<feature type="transmembrane region" description="Helical" evidence="3">
    <location>
        <begin position="118"/>
        <end position="138"/>
    </location>
</feature>
<evidence type="ECO:0000313" key="6">
    <source>
        <dbReference type="Proteomes" id="UP000249898"/>
    </source>
</evidence>
<dbReference type="GO" id="GO:0043709">
    <property type="term" value="P:cell adhesion involved in single-species biofilm formation"/>
    <property type="evidence" value="ECO:0007669"/>
    <property type="project" value="TreeGrafter"/>
</dbReference>
<dbReference type="PROSITE" id="PS50887">
    <property type="entry name" value="GGDEF"/>
    <property type="match status" value="1"/>
</dbReference>
<name>A0A2Z4PVJ8_9GAMM</name>
<feature type="domain" description="GGDEF" evidence="4">
    <location>
        <begin position="212"/>
        <end position="341"/>
    </location>
</feature>
<dbReference type="RefSeq" id="WP_112139159.1">
    <property type="nucleotide sequence ID" value="NZ_CP016181.1"/>
</dbReference>
<comment type="cofactor">
    <cofactor evidence="1">
        <name>Mg(2+)</name>
        <dbReference type="ChEBI" id="CHEBI:18420"/>
    </cofactor>
</comment>
<organism evidence="5 6">
    <name type="scientific">Marinomonas primoryensis</name>
    <dbReference type="NCBI Taxonomy" id="178399"/>
    <lineage>
        <taxon>Bacteria</taxon>
        <taxon>Pseudomonadati</taxon>
        <taxon>Pseudomonadota</taxon>
        <taxon>Gammaproteobacteria</taxon>
        <taxon>Oceanospirillales</taxon>
        <taxon>Oceanospirillaceae</taxon>
        <taxon>Marinomonas</taxon>
    </lineage>
</organism>
<keyword evidence="3" id="KW-1133">Transmembrane helix</keyword>
<dbReference type="NCBIfam" id="TIGR00254">
    <property type="entry name" value="GGDEF"/>
    <property type="match status" value="1"/>
</dbReference>
<dbReference type="CDD" id="cd01949">
    <property type="entry name" value="GGDEF"/>
    <property type="match status" value="1"/>
</dbReference>
<dbReference type="InterPro" id="IPR029787">
    <property type="entry name" value="Nucleotide_cyclase"/>
</dbReference>
<keyword evidence="3" id="KW-0472">Membrane</keyword>
<evidence type="ECO:0000256" key="3">
    <source>
        <dbReference type="SAM" id="Phobius"/>
    </source>
</evidence>
<dbReference type="SUPFAM" id="SSF55073">
    <property type="entry name" value="Nucleotide cyclase"/>
    <property type="match status" value="1"/>
</dbReference>
<dbReference type="EC" id="2.7.7.65" evidence="2"/>
<dbReference type="PANTHER" id="PTHR45138">
    <property type="entry name" value="REGULATORY COMPONENTS OF SENSORY TRANSDUCTION SYSTEM"/>
    <property type="match status" value="1"/>
</dbReference>
<dbReference type="FunFam" id="3.30.70.270:FF:000001">
    <property type="entry name" value="Diguanylate cyclase domain protein"/>
    <property type="match status" value="1"/>
</dbReference>
<evidence type="ECO:0000313" key="5">
    <source>
        <dbReference type="EMBL" id="AWY01014.1"/>
    </source>
</evidence>
<dbReference type="EMBL" id="CP016181">
    <property type="protein sequence ID" value="AWY01014.1"/>
    <property type="molecule type" value="Genomic_DNA"/>
</dbReference>
<dbReference type="InterPro" id="IPR043128">
    <property type="entry name" value="Rev_trsase/Diguanyl_cyclase"/>
</dbReference>
<dbReference type="InterPro" id="IPR050469">
    <property type="entry name" value="Diguanylate_Cyclase"/>
</dbReference>
<sequence>MNKKLPVSHWFNDDLFSETLLKVFLLVIGVSCLILISLNILAEHYTVAFIETFLLTLTVSVWFLPRRWQYYQWVVFFYVSFIFLGILATVAFSPLFSGRQVWVLIFPMSSYLMLGRRIAVWLNGGCLALVAIILYLRFYEPHGIQLVSVVINLVFAYLFLWGLTHGAEKIHKKMLATLTVVASTDPLTGLANRRNMIAKYEQQFKAAKKDGDGLAFVLIDLDHFKRVNDNYGHDIGDAVLVDFAERLRAHEGDSEQLFRLGGEEFCVLMSASKSKAWAVSFCQYIHDTPFRFNGHDICYTASIGVSSSNEDGGDFKHLYSIADQRLYKAKNSGRNCVVLEG</sequence>
<dbReference type="PANTHER" id="PTHR45138:SF6">
    <property type="entry name" value="DIGUANYLATE CYCLASE DGCN"/>
    <property type="match status" value="1"/>
</dbReference>
<dbReference type="GO" id="GO:1902201">
    <property type="term" value="P:negative regulation of bacterial-type flagellum-dependent cell motility"/>
    <property type="evidence" value="ECO:0007669"/>
    <property type="project" value="TreeGrafter"/>
</dbReference>
<dbReference type="InterPro" id="IPR000160">
    <property type="entry name" value="GGDEF_dom"/>
</dbReference>
<keyword evidence="3" id="KW-0812">Transmembrane</keyword>
<dbReference type="InterPro" id="IPR048435">
    <property type="entry name" value="MASE6"/>
</dbReference>
<dbReference type="OrthoDB" id="9812260at2"/>
<dbReference type="Pfam" id="PF00990">
    <property type="entry name" value="GGDEF"/>
    <property type="match status" value="1"/>
</dbReference>
<dbReference type="GO" id="GO:0052621">
    <property type="term" value="F:diguanylate cyclase activity"/>
    <property type="evidence" value="ECO:0007669"/>
    <property type="project" value="UniProtKB-EC"/>
</dbReference>
<feature type="transmembrane region" description="Helical" evidence="3">
    <location>
        <begin position="70"/>
        <end position="97"/>
    </location>
</feature>
<dbReference type="Pfam" id="PF20966">
    <property type="entry name" value="MASE6"/>
    <property type="match status" value="1"/>
</dbReference>
<dbReference type="GO" id="GO:0005886">
    <property type="term" value="C:plasma membrane"/>
    <property type="evidence" value="ECO:0007669"/>
    <property type="project" value="TreeGrafter"/>
</dbReference>
<reference evidence="5 6" key="1">
    <citation type="submission" date="2016-06" db="EMBL/GenBank/DDBJ databases">
        <title>The sequenced genome of the ice-adhering bacterium Marinomonas primoryensis, from Antarctica.</title>
        <authorList>
            <person name="Graham L."/>
            <person name="Vance T.D.R."/>
            <person name="Davies P.L."/>
        </authorList>
    </citation>
    <scope>NUCLEOTIDE SEQUENCE [LARGE SCALE GENOMIC DNA]</scope>
    <source>
        <strain evidence="5 6">AceL</strain>
    </source>
</reference>
<feature type="transmembrane region" description="Helical" evidence="3">
    <location>
        <begin position="144"/>
        <end position="164"/>
    </location>
</feature>
<evidence type="ECO:0000256" key="2">
    <source>
        <dbReference type="ARBA" id="ARBA00012528"/>
    </source>
</evidence>
<feature type="transmembrane region" description="Helical" evidence="3">
    <location>
        <begin position="45"/>
        <end position="64"/>
    </location>
</feature>
<dbReference type="Gene3D" id="3.30.70.270">
    <property type="match status" value="1"/>
</dbReference>
<dbReference type="AlphaFoldDB" id="A0A2Z4PVJ8"/>
<proteinExistence type="predicted"/>
<evidence type="ECO:0000256" key="1">
    <source>
        <dbReference type="ARBA" id="ARBA00001946"/>
    </source>
</evidence>
<dbReference type="Proteomes" id="UP000249898">
    <property type="component" value="Chromosome"/>
</dbReference>
<gene>
    <name evidence="5" type="ORF">A8139_14255</name>
</gene>
<evidence type="ECO:0000259" key="4">
    <source>
        <dbReference type="PROSITE" id="PS50887"/>
    </source>
</evidence>